<feature type="transmembrane region" description="Helical" evidence="1">
    <location>
        <begin position="242"/>
        <end position="263"/>
    </location>
</feature>
<gene>
    <name evidence="2" type="ORF">LVIROSA_LOCUS966</name>
</gene>
<keyword evidence="1" id="KW-1133">Transmembrane helix</keyword>
<feature type="transmembrane region" description="Helical" evidence="1">
    <location>
        <begin position="46"/>
        <end position="70"/>
    </location>
</feature>
<feature type="transmembrane region" description="Helical" evidence="1">
    <location>
        <begin position="275"/>
        <end position="300"/>
    </location>
</feature>
<dbReference type="PANTHER" id="PTHR12242">
    <property type="entry name" value="OS02G0130600 PROTEIN-RELATED"/>
    <property type="match status" value="1"/>
</dbReference>
<dbReference type="AlphaFoldDB" id="A0AAU9LHR5"/>
<feature type="transmembrane region" description="Helical" evidence="1">
    <location>
        <begin position="312"/>
        <end position="332"/>
    </location>
</feature>
<keyword evidence="1" id="KW-0472">Membrane</keyword>
<evidence type="ECO:0008006" key="4">
    <source>
        <dbReference type="Google" id="ProtNLM"/>
    </source>
</evidence>
<evidence type="ECO:0000256" key="1">
    <source>
        <dbReference type="SAM" id="Phobius"/>
    </source>
</evidence>
<comment type="caution">
    <text evidence="2">The sequence shown here is derived from an EMBL/GenBank/DDBJ whole genome shotgun (WGS) entry which is preliminary data.</text>
</comment>
<evidence type="ECO:0000313" key="3">
    <source>
        <dbReference type="Proteomes" id="UP001157418"/>
    </source>
</evidence>
<dbReference type="PANTHER" id="PTHR12242:SF29">
    <property type="entry name" value="TRANSMEMBRANE PROTEIN"/>
    <property type="match status" value="1"/>
</dbReference>
<dbReference type="EMBL" id="CAKMRJ010000001">
    <property type="protein sequence ID" value="CAH1412981.1"/>
    <property type="molecule type" value="Genomic_DNA"/>
</dbReference>
<keyword evidence="1" id="KW-0812">Transmembrane</keyword>
<reference evidence="2 3" key="1">
    <citation type="submission" date="2022-01" db="EMBL/GenBank/DDBJ databases">
        <authorList>
            <person name="Xiong W."/>
            <person name="Schranz E."/>
        </authorList>
    </citation>
    <scope>NUCLEOTIDE SEQUENCE [LARGE SCALE GENOMIC DNA]</scope>
</reference>
<accession>A0AAU9LHR5</accession>
<feature type="transmembrane region" description="Helical" evidence="1">
    <location>
        <begin position="204"/>
        <end position="230"/>
    </location>
</feature>
<organism evidence="2 3">
    <name type="scientific">Lactuca virosa</name>
    <dbReference type="NCBI Taxonomy" id="75947"/>
    <lineage>
        <taxon>Eukaryota</taxon>
        <taxon>Viridiplantae</taxon>
        <taxon>Streptophyta</taxon>
        <taxon>Embryophyta</taxon>
        <taxon>Tracheophyta</taxon>
        <taxon>Spermatophyta</taxon>
        <taxon>Magnoliopsida</taxon>
        <taxon>eudicotyledons</taxon>
        <taxon>Gunneridae</taxon>
        <taxon>Pentapetalae</taxon>
        <taxon>asterids</taxon>
        <taxon>campanulids</taxon>
        <taxon>Asterales</taxon>
        <taxon>Asteraceae</taxon>
        <taxon>Cichorioideae</taxon>
        <taxon>Cichorieae</taxon>
        <taxon>Lactucinae</taxon>
        <taxon>Lactuca</taxon>
    </lineage>
</organism>
<name>A0AAU9LHR5_9ASTR</name>
<protein>
    <recommendedName>
        <fullName evidence="4">Transmembrane protein</fullName>
    </recommendedName>
</protein>
<proteinExistence type="predicted"/>
<dbReference type="Proteomes" id="UP001157418">
    <property type="component" value="Unassembled WGS sequence"/>
</dbReference>
<sequence length="351" mass="40893">MEGSDTEEDDGVDDVFGGVKNCPPSVLLIPLMELTLTNDTTNLSYWLTWKFLLCAIWVFTSMVIASYLIWKYEGSTNTDNYKEVKQQERVWFNYDSEAWMPCIKGIHPAWLLTFRIISFCLLLAAGTSDVAIHGTDLFFYYTQWTLSLVTFYFAFGSVLSAYGCLRQHKRYDVGEEQEFLLPLTHEENTKSQQGKSHFSMTASFWGYVFQIMFQMIAGAVMLTDSVYWIVMAPFLTVVGYEMGFLTVVAHSLNLVLLLADTTLNSLDFPWFRISYFLLLTSFYVLFEWILHAFVATWWSYPFLDLSMEYAPLWYLIVALLHLPCYTIFLLVVKLKYHILSRWYPDSFQSLR</sequence>
<evidence type="ECO:0000313" key="2">
    <source>
        <dbReference type="EMBL" id="CAH1412981.1"/>
    </source>
</evidence>
<dbReference type="GO" id="GO:0016020">
    <property type="term" value="C:membrane"/>
    <property type="evidence" value="ECO:0007669"/>
    <property type="project" value="TreeGrafter"/>
</dbReference>
<keyword evidence="3" id="KW-1185">Reference proteome</keyword>
<feature type="transmembrane region" description="Helical" evidence="1">
    <location>
        <begin position="109"/>
        <end position="132"/>
    </location>
</feature>
<feature type="transmembrane region" description="Helical" evidence="1">
    <location>
        <begin position="144"/>
        <end position="165"/>
    </location>
</feature>